<evidence type="ECO:0000256" key="1">
    <source>
        <dbReference type="SAM" id="Coils"/>
    </source>
</evidence>
<organism evidence="2 3">
    <name type="scientific">Gigaspora margarita</name>
    <dbReference type="NCBI Taxonomy" id="4874"/>
    <lineage>
        <taxon>Eukaryota</taxon>
        <taxon>Fungi</taxon>
        <taxon>Fungi incertae sedis</taxon>
        <taxon>Mucoromycota</taxon>
        <taxon>Glomeromycotina</taxon>
        <taxon>Glomeromycetes</taxon>
        <taxon>Diversisporales</taxon>
        <taxon>Gigasporaceae</taxon>
        <taxon>Gigaspora</taxon>
    </lineage>
</organism>
<accession>A0ABN7W3J6</accession>
<dbReference type="Proteomes" id="UP000789901">
    <property type="component" value="Unassembled WGS sequence"/>
</dbReference>
<protein>
    <submittedName>
        <fullName evidence="2">3504_t:CDS:1</fullName>
    </submittedName>
</protein>
<proteinExistence type="predicted"/>
<keyword evidence="3" id="KW-1185">Reference proteome</keyword>
<comment type="caution">
    <text evidence="2">The sequence shown here is derived from an EMBL/GenBank/DDBJ whole genome shotgun (WGS) entry which is preliminary data.</text>
</comment>
<name>A0ABN7W3J6_GIGMA</name>
<keyword evidence="1" id="KW-0175">Coiled coil</keyword>
<feature type="coiled-coil region" evidence="1">
    <location>
        <begin position="80"/>
        <end position="121"/>
    </location>
</feature>
<sequence>MVLGVQYQLQHVQAQYDKNHDIVSFKESLLVELDDFIKDLELFDKSCQSILRLKENFKNFNQCQLQYTETILSKKIASEKEKYKANLKICQDKVKKLQIELIDNKQKIVLLEESYKKLNEEYEKIK</sequence>
<dbReference type="EMBL" id="CAJVQB010029463">
    <property type="protein sequence ID" value="CAG8814085.1"/>
    <property type="molecule type" value="Genomic_DNA"/>
</dbReference>
<evidence type="ECO:0000313" key="3">
    <source>
        <dbReference type="Proteomes" id="UP000789901"/>
    </source>
</evidence>
<gene>
    <name evidence="2" type="ORF">GMARGA_LOCUS25956</name>
</gene>
<evidence type="ECO:0000313" key="2">
    <source>
        <dbReference type="EMBL" id="CAG8814085.1"/>
    </source>
</evidence>
<reference evidence="2 3" key="1">
    <citation type="submission" date="2021-06" db="EMBL/GenBank/DDBJ databases">
        <authorList>
            <person name="Kallberg Y."/>
            <person name="Tangrot J."/>
            <person name="Rosling A."/>
        </authorList>
    </citation>
    <scope>NUCLEOTIDE SEQUENCE [LARGE SCALE GENOMIC DNA]</scope>
    <source>
        <strain evidence="2 3">120-4 pot B 10/14</strain>
    </source>
</reference>